<name>A0A6M1TYZ0_9RHOB</name>
<organism evidence="1 2">
    <name type="scientific">Paragemmobacter kunshanensis</name>
    <dbReference type="NCBI Taxonomy" id="2583234"/>
    <lineage>
        <taxon>Bacteria</taxon>
        <taxon>Pseudomonadati</taxon>
        <taxon>Pseudomonadota</taxon>
        <taxon>Alphaproteobacteria</taxon>
        <taxon>Rhodobacterales</taxon>
        <taxon>Paracoccaceae</taxon>
        <taxon>Paragemmobacter</taxon>
    </lineage>
</organism>
<evidence type="ECO:0000313" key="2">
    <source>
        <dbReference type="Proteomes" id="UP000474758"/>
    </source>
</evidence>
<comment type="caution">
    <text evidence="1">The sequence shown here is derived from an EMBL/GenBank/DDBJ whole genome shotgun (WGS) entry which is preliminary data.</text>
</comment>
<protein>
    <submittedName>
        <fullName evidence="1">Uncharacterized protein</fullName>
    </submittedName>
</protein>
<evidence type="ECO:0000313" key="1">
    <source>
        <dbReference type="EMBL" id="NGQ93520.1"/>
    </source>
</evidence>
<reference evidence="1 2" key="1">
    <citation type="submission" date="2020-02" db="EMBL/GenBank/DDBJ databases">
        <title>Rhodobacter translucens sp. nov., a novel bacterium isolated from activated sludge.</title>
        <authorList>
            <person name="Liu J."/>
        </authorList>
    </citation>
    <scope>NUCLEOTIDE SEQUENCE [LARGE SCALE GENOMIC DNA]</scope>
    <source>
        <strain evidence="1 2">HX-7-19</strain>
    </source>
</reference>
<proteinExistence type="predicted"/>
<accession>A0A6M1TYZ0</accession>
<dbReference type="Proteomes" id="UP000474758">
    <property type="component" value="Unassembled WGS sequence"/>
</dbReference>
<keyword evidence="2" id="KW-1185">Reference proteome</keyword>
<dbReference type="EMBL" id="JAALFE010000088">
    <property type="protein sequence ID" value="NGQ93520.1"/>
    <property type="molecule type" value="Genomic_DNA"/>
</dbReference>
<gene>
    <name evidence="1" type="ORF">G5V65_21855</name>
</gene>
<dbReference type="AlphaFoldDB" id="A0A6M1TYZ0"/>
<sequence length="91" mass="10040">MMITPSGYVALITRILYLSTPERGDMLLRIRGTDGTAALARRVSNGVFPAAKRSDLRFLWPRAHGHTSWSILSARLTPAGILVQFNSNLSE</sequence>